<dbReference type="EMBL" id="DF144252">
    <property type="protein sequence ID" value="GAA56427.1"/>
    <property type="molecule type" value="Genomic_DNA"/>
</dbReference>
<evidence type="ECO:0000313" key="1">
    <source>
        <dbReference type="EMBL" id="GAA56427.1"/>
    </source>
</evidence>
<accession>G7YTZ7</accession>
<gene>
    <name evidence="1" type="ORF">CLF_110857</name>
</gene>
<organism evidence="1 2">
    <name type="scientific">Clonorchis sinensis</name>
    <name type="common">Chinese liver fluke</name>
    <dbReference type="NCBI Taxonomy" id="79923"/>
    <lineage>
        <taxon>Eukaryota</taxon>
        <taxon>Metazoa</taxon>
        <taxon>Spiralia</taxon>
        <taxon>Lophotrochozoa</taxon>
        <taxon>Platyhelminthes</taxon>
        <taxon>Trematoda</taxon>
        <taxon>Digenea</taxon>
        <taxon>Opisthorchiida</taxon>
        <taxon>Opisthorchiata</taxon>
        <taxon>Opisthorchiidae</taxon>
        <taxon>Clonorchis</taxon>
    </lineage>
</organism>
<protein>
    <submittedName>
        <fullName evidence="1">Uncharacterized protein</fullName>
    </submittedName>
</protein>
<dbReference type="AlphaFoldDB" id="G7YTZ7"/>
<dbReference type="Proteomes" id="UP000008909">
    <property type="component" value="Unassembled WGS sequence"/>
</dbReference>
<reference evidence="1" key="1">
    <citation type="journal article" date="2011" name="Genome Biol.">
        <title>The draft genome of the carcinogenic human liver fluke Clonorchis sinensis.</title>
        <authorList>
            <person name="Wang X."/>
            <person name="Chen W."/>
            <person name="Huang Y."/>
            <person name="Sun J."/>
            <person name="Men J."/>
            <person name="Liu H."/>
            <person name="Luo F."/>
            <person name="Guo L."/>
            <person name="Lv X."/>
            <person name="Deng C."/>
            <person name="Zhou C."/>
            <person name="Fan Y."/>
            <person name="Li X."/>
            <person name="Huang L."/>
            <person name="Hu Y."/>
            <person name="Liang C."/>
            <person name="Hu X."/>
            <person name="Xu J."/>
            <person name="Yu X."/>
        </authorList>
    </citation>
    <scope>NUCLEOTIDE SEQUENCE [LARGE SCALE GENOMIC DNA]</scope>
    <source>
        <strain evidence="1">Henan</strain>
    </source>
</reference>
<sequence>MRLAFDPNQPCGSTLRFAGLEINTSMTNFSNCMGLSLDIRAKLSNYLTSVCLLNDFFSLFLPVMFRIAVRTHINQELKRCSESSEADHFQVFILERQVVRWSIVLPTDIAKQFHKFRYKLHRPLDVECSFDTTTDYSHPSSVVYAVTQAEDAQRPTEYIKSGTPVNFVEPRKRPGDNVMLTSVTAAVLKSRTIASANRHAKPLSVLSSLVEVELLTEKANGEQPNKEQGVSVLREIVLRGRLEATECVAPGRLMFQLLRYSRYGDTLRIICQLKLVAIVERTLLDGFGTEMILGRPTYGMWMQRTYNLRLHHSRMNSPPSDQLYCANPATSPDRLPWSLSFRNSQLSCHLPGRMPLVLPPRPFLDASESTPKGGEYWRQASLSSVVHVLDYVAG</sequence>
<reference key="2">
    <citation type="submission" date="2011-10" db="EMBL/GenBank/DDBJ databases">
        <title>The genome and transcriptome sequence of Clonorchis sinensis provide insights into the carcinogenic liver fluke.</title>
        <authorList>
            <person name="Wang X."/>
            <person name="Huang Y."/>
            <person name="Chen W."/>
            <person name="Liu H."/>
            <person name="Guo L."/>
            <person name="Chen Y."/>
            <person name="Luo F."/>
            <person name="Zhou W."/>
            <person name="Sun J."/>
            <person name="Mao Q."/>
            <person name="Liang P."/>
            <person name="Zhou C."/>
            <person name="Tian Y."/>
            <person name="Men J."/>
            <person name="Lv X."/>
            <person name="Huang L."/>
            <person name="Zhou J."/>
            <person name="Hu Y."/>
            <person name="Li R."/>
            <person name="Zhang F."/>
            <person name="Lei H."/>
            <person name="Li X."/>
            <person name="Hu X."/>
            <person name="Liang C."/>
            <person name="Xu J."/>
            <person name="Wu Z."/>
            <person name="Yu X."/>
        </authorList>
    </citation>
    <scope>NUCLEOTIDE SEQUENCE</scope>
    <source>
        <strain>Henan</strain>
    </source>
</reference>
<evidence type="ECO:0000313" key="2">
    <source>
        <dbReference type="Proteomes" id="UP000008909"/>
    </source>
</evidence>
<proteinExistence type="predicted"/>
<name>G7YTZ7_CLOSI</name>
<keyword evidence="2" id="KW-1185">Reference proteome</keyword>